<dbReference type="PANTHER" id="PTHR21266">
    <property type="entry name" value="IRON-SULFUR DOMAIN CONTAINING PROTEIN"/>
    <property type="match status" value="1"/>
</dbReference>
<evidence type="ECO:0000256" key="1">
    <source>
        <dbReference type="ARBA" id="ARBA00022714"/>
    </source>
</evidence>
<reference evidence="7 8" key="1">
    <citation type="submission" date="2019-11" db="EMBL/GenBank/DDBJ databases">
        <title>Draft genome sequences of five Paenibacillus species of dairy origin.</title>
        <authorList>
            <person name="Olajide A.M."/>
            <person name="Chen S."/>
            <person name="Lapointe G."/>
        </authorList>
    </citation>
    <scope>NUCLEOTIDE SEQUENCE [LARGE SCALE GENOMIC DNA]</scope>
    <source>
        <strain evidence="7 8">2CS3</strain>
    </source>
</reference>
<dbReference type="Gene3D" id="3.90.380.10">
    <property type="entry name" value="Naphthalene 1,2-dioxygenase Alpha Subunit, Chain A, domain 1"/>
    <property type="match status" value="1"/>
</dbReference>
<keyword evidence="5" id="KW-0411">Iron-sulfur</keyword>
<evidence type="ECO:0000256" key="3">
    <source>
        <dbReference type="ARBA" id="ARBA00023002"/>
    </source>
</evidence>
<feature type="domain" description="Rieske" evidence="6">
    <location>
        <begin position="27"/>
        <end position="132"/>
    </location>
</feature>
<dbReference type="Pfam" id="PF19301">
    <property type="entry name" value="LigXa_C"/>
    <property type="match status" value="1"/>
</dbReference>
<dbReference type="InterPro" id="IPR050584">
    <property type="entry name" value="Cholesterol_7-desaturase"/>
</dbReference>
<dbReference type="InterPro" id="IPR045623">
    <property type="entry name" value="LigXa_C"/>
</dbReference>
<dbReference type="InterPro" id="IPR036922">
    <property type="entry name" value="Rieske_2Fe-2S_sf"/>
</dbReference>
<dbReference type="CDD" id="cd08878">
    <property type="entry name" value="RHO_alpha_C_DMO-like"/>
    <property type="match status" value="1"/>
</dbReference>
<dbReference type="CDD" id="cd03479">
    <property type="entry name" value="Rieske_RO_Alpha_PhDO_like"/>
    <property type="match status" value="1"/>
</dbReference>
<evidence type="ECO:0000313" key="7">
    <source>
        <dbReference type="EMBL" id="MUG72373.1"/>
    </source>
</evidence>
<dbReference type="GO" id="GO:0016705">
    <property type="term" value="F:oxidoreductase activity, acting on paired donors, with incorporation or reduction of molecular oxygen"/>
    <property type="evidence" value="ECO:0007669"/>
    <property type="project" value="UniProtKB-ARBA"/>
</dbReference>
<dbReference type="Gene3D" id="2.102.10.10">
    <property type="entry name" value="Rieske [2Fe-2S] iron-sulphur domain"/>
    <property type="match status" value="1"/>
</dbReference>
<dbReference type="AlphaFoldDB" id="A0A7X2ZCB9"/>
<keyword evidence="4" id="KW-0408">Iron</keyword>
<dbReference type="PROSITE" id="PS00570">
    <property type="entry name" value="RING_HYDROXYL_ALPHA"/>
    <property type="match status" value="1"/>
</dbReference>
<protein>
    <submittedName>
        <fullName evidence="7">Rieske 2Fe-2S domain-containing protein</fullName>
    </submittedName>
</protein>
<organism evidence="7 8">
    <name type="scientific">Paenibacillus validus</name>
    <dbReference type="NCBI Taxonomy" id="44253"/>
    <lineage>
        <taxon>Bacteria</taxon>
        <taxon>Bacillati</taxon>
        <taxon>Bacillota</taxon>
        <taxon>Bacilli</taxon>
        <taxon>Bacillales</taxon>
        <taxon>Paenibacillaceae</taxon>
        <taxon>Paenibacillus</taxon>
    </lineage>
</organism>
<proteinExistence type="predicted"/>
<keyword evidence="8" id="KW-1185">Reference proteome</keyword>
<dbReference type="GO" id="GO:0005506">
    <property type="term" value="F:iron ion binding"/>
    <property type="evidence" value="ECO:0007669"/>
    <property type="project" value="InterPro"/>
</dbReference>
<dbReference type="GO" id="GO:0004497">
    <property type="term" value="F:monooxygenase activity"/>
    <property type="evidence" value="ECO:0007669"/>
    <property type="project" value="UniProtKB-ARBA"/>
</dbReference>
<keyword evidence="1" id="KW-0001">2Fe-2S</keyword>
<keyword evidence="3" id="KW-0560">Oxidoreductase</keyword>
<dbReference type="SUPFAM" id="SSF50022">
    <property type="entry name" value="ISP domain"/>
    <property type="match status" value="1"/>
</dbReference>
<dbReference type="Pfam" id="PF00355">
    <property type="entry name" value="Rieske"/>
    <property type="match status" value="1"/>
</dbReference>
<comment type="caution">
    <text evidence="7">The sequence shown here is derived from an EMBL/GenBank/DDBJ whole genome shotgun (WGS) entry which is preliminary data.</text>
</comment>
<gene>
    <name evidence="7" type="ORF">GNP93_17010</name>
</gene>
<dbReference type="PANTHER" id="PTHR21266:SF59">
    <property type="entry name" value="BLR4922 PROTEIN"/>
    <property type="match status" value="1"/>
</dbReference>
<sequence length="420" mass="48550">MLSKEQNETLTKVGPGTPTGSLLRRYWHPVAASSEFPKAGTRKVKILGEDLVLYRDRSGKLGLVQERCPHRGVSLEYGIPENDGLRCQYHGWCFNREGACTEQPNEPEESTFKNRIKIKSYRVEELGGLIFAYLGPEPAPLLPRYDLFLRDNVIRTIGYAIVPCNWLQIMENSLDPIHLEWLHGHYFEYVFEQQDRPVSEWPITKHHIKIGFDEFEYGIIKKRVLVGQTEECEDWRVGHPVVFPNMLRVGDSGAHSFQIRVPMDDNHTYHIWYTCYVPKEGVKIPENYPISLYECPIKDESGKFITDYIDGQDMMAWITQGEIADRTAERLGTSDKGIIMYRQMLLKELAKIERGEDPLCTFRDPEKNQIIELPQEEDKFSEGALLTNVSKNWNTRYAANIDEIIEICRNGNIPSKYVMV</sequence>
<dbReference type="SUPFAM" id="SSF55961">
    <property type="entry name" value="Bet v1-like"/>
    <property type="match status" value="1"/>
</dbReference>
<dbReference type="InterPro" id="IPR017941">
    <property type="entry name" value="Rieske_2Fe-2S"/>
</dbReference>
<accession>A0A7X2ZCB9</accession>
<dbReference type="RefSeq" id="WP_054795308.1">
    <property type="nucleotide sequence ID" value="NZ_JARTHJ010000088.1"/>
</dbReference>
<dbReference type="Proteomes" id="UP000450917">
    <property type="component" value="Unassembled WGS sequence"/>
</dbReference>
<dbReference type="GO" id="GO:0051537">
    <property type="term" value="F:2 iron, 2 sulfur cluster binding"/>
    <property type="evidence" value="ECO:0007669"/>
    <property type="project" value="UniProtKB-KW"/>
</dbReference>
<dbReference type="PROSITE" id="PS51296">
    <property type="entry name" value="RIESKE"/>
    <property type="match status" value="1"/>
</dbReference>
<evidence type="ECO:0000256" key="5">
    <source>
        <dbReference type="ARBA" id="ARBA00023014"/>
    </source>
</evidence>
<dbReference type="EMBL" id="WNZX01000014">
    <property type="protein sequence ID" value="MUG72373.1"/>
    <property type="molecule type" value="Genomic_DNA"/>
</dbReference>
<name>A0A7X2ZCB9_9BACL</name>
<evidence type="ECO:0000256" key="2">
    <source>
        <dbReference type="ARBA" id="ARBA00022723"/>
    </source>
</evidence>
<evidence type="ECO:0000313" key="8">
    <source>
        <dbReference type="Proteomes" id="UP000450917"/>
    </source>
</evidence>
<evidence type="ECO:0000259" key="6">
    <source>
        <dbReference type="PROSITE" id="PS51296"/>
    </source>
</evidence>
<dbReference type="InterPro" id="IPR015881">
    <property type="entry name" value="ARHD_Rieske_2Fe_2S"/>
</dbReference>
<evidence type="ECO:0000256" key="4">
    <source>
        <dbReference type="ARBA" id="ARBA00023004"/>
    </source>
</evidence>
<keyword evidence="2" id="KW-0479">Metal-binding</keyword>